<dbReference type="CDD" id="cd06907">
    <property type="entry name" value="M14_AGBL2-3_like"/>
    <property type="match status" value="1"/>
</dbReference>
<dbReference type="PANTHER" id="PTHR12756:SF41">
    <property type="entry name" value="CYTOSOLIC CARBOXYPEPTIDASE 2"/>
    <property type="match status" value="1"/>
</dbReference>
<evidence type="ECO:0000256" key="17">
    <source>
        <dbReference type="ARBA" id="ARBA00043071"/>
    </source>
</evidence>
<feature type="compositionally biased region" description="Polar residues" evidence="20">
    <location>
        <begin position="825"/>
        <end position="848"/>
    </location>
</feature>
<dbReference type="Gene3D" id="2.60.40.3120">
    <property type="match status" value="1"/>
</dbReference>
<organism evidence="22 23">
    <name type="scientific">Silurus meridionalis</name>
    <name type="common">Southern catfish</name>
    <name type="synonym">Silurus soldatovi meridionalis</name>
    <dbReference type="NCBI Taxonomy" id="175797"/>
    <lineage>
        <taxon>Eukaryota</taxon>
        <taxon>Metazoa</taxon>
        <taxon>Chordata</taxon>
        <taxon>Craniata</taxon>
        <taxon>Vertebrata</taxon>
        <taxon>Euteleostomi</taxon>
        <taxon>Actinopterygii</taxon>
        <taxon>Neopterygii</taxon>
        <taxon>Teleostei</taxon>
        <taxon>Ostariophysi</taxon>
        <taxon>Siluriformes</taxon>
        <taxon>Siluridae</taxon>
        <taxon>Silurus</taxon>
    </lineage>
</organism>
<feature type="domain" description="Peptidase M14" evidence="21">
    <location>
        <begin position="334"/>
        <end position="604"/>
    </location>
</feature>
<feature type="region of interest" description="Disordered" evidence="20">
    <location>
        <begin position="644"/>
        <end position="704"/>
    </location>
</feature>
<evidence type="ECO:0000313" key="23">
    <source>
        <dbReference type="Proteomes" id="UP000606274"/>
    </source>
</evidence>
<feature type="compositionally biased region" description="Basic and acidic residues" evidence="20">
    <location>
        <begin position="906"/>
        <end position="939"/>
    </location>
</feature>
<dbReference type="PROSITE" id="PS52035">
    <property type="entry name" value="PEPTIDASE_M14"/>
    <property type="match status" value="1"/>
</dbReference>
<evidence type="ECO:0000256" key="11">
    <source>
        <dbReference type="ARBA" id="ARBA00022833"/>
    </source>
</evidence>
<comment type="similarity">
    <text evidence="5 19">Belongs to the peptidase M14 family.</text>
</comment>
<evidence type="ECO:0000256" key="20">
    <source>
        <dbReference type="SAM" id="MobiDB-lite"/>
    </source>
</evidence>
<keyword evidence="6" id="KW-0963">Cytoplasm</keyword>
<dbReference type="AlphaFoldDB" id="A0A8T0B8S8"/>
<evidence type="ECO:0000256" key="5">
    <source>
        <dbReference type="ARBA" id="ARBA00005988"/>
    </source>
</evidence>
<evidence type="ECO:0000256" key="9">
    <source>
        <dbReference type="ARBA" id="ARBA00022723"/>
    </source>
</evidence>
<dbReference type="Pfam" id="PF00246">
    <property type="entry name" value="Peptidase_M14"/>
    <property type="match status" value="1"/>
</dbReference>
<evidence type="ECO:0000256" key="18">
    <source>
        <dbReference type="ARBA" id="ARBA00043107"/>
    </source>
</evidence>
<dbReference type="GO" id="GO:0008270">
    <property type="term" value="F:zinc ion binding"/>
    <property type="evidence" value="ECO:0007669"/>
    <property type="project" value="InterPro"/>
</dbReference>
<keyword evidence="9" id="KW-0479">Metal-binding</keyword>
<dbReference type="Pfam" id="PF18027">
    <property type="entry name" value="Pepdidase_M14_N"/>
    <property type="match status" value="1"/>
</dbReference>
<evidence type="ECO:0000256" key="16">
    <source>
        <dbReference type="ARBA" id="ARBA00041046"/>
    </source>
</evidence>
<accession>A0A8T0B8S8</accession>
<comment type="caution">
    <text evidence="22">The sequence shown here is derived from an EMBL/GenBank/DDBJ whole genome shotgun (WGS) entry which is preliminary data.</text>
</comment>
<dbReference type="SUPFAM" id="SSF53187">
    <property type="entry name" value="Zn-dependent exopeptidases"/>
    <property type="match status" value="1"/>
</dbReference>
<name>A0A8T0B8S8_SILME</name>
<sequence>MQSSDDPYEKFILQHLRHYGRFTGQSFSFLQRSDSTCRLWKRSPDSAPTGVFNTTAESTHMDEEQPQAHQEQFSYNVERCIRTRQLLVDLESGRPIPRLREPLDLVSIPSVSCPFQGVLWPVECAVFCDKIHHIEWDPPDPETFYQQTGNEQTPMPEGEEEGITVYCVDSATEMPYFTRSCVGGSRQNIKNFTSSADSQDTPTLSFESRFESGNLQKAVKIGHYEYELTLRHDMYTTKHTQWFYFRVKNMKANVTYRFTIINLMKSNSLYETGMRPLLYSELDARLKKKGWYRAGNNIRYYQNQSEQEGKPLYSLTWTLEFPHENDTCYLAHCYPYTYSDLQNYLQGVVSDPAQSMYCKVRVLCRSLAGNSVYVLTITSPCGTWQERRNRQAVVVTARVHPGETNSSWMMQGLLDFLLGKSPDAHLLRETFVFKIVPMLNPDGVVVGNYRCSLAGRDMNRSYHTLFKDSFPCVWYTRNMVKRLLAERRVVLYCDFHGHSRKNNVFMYGCTNRKNKPRLQERVFPLMMSKNAKEKFSFRSCKFKMQKSKEGTGRIVMWRLGIQNSYTLESTFGGSTLVGRRGTHFTVGDLKSMGYHFCDTLLDFCDPDQTKTEQCLKELGILLKQDIRRKLGKEVDSLQGLTDVDVESSTSGSNSTDSDGLPVHLLNSTNQKVKKKHLRSKKERNRLRQKESQSAKSTNCHREHKNTAQLVRANQSEMTWIQHSIPRFCLSGHEKGKKVKNGLGYSPSLLNETGGSKNHIQKQTEPLVVTSVHDRLSGLPVQNPILFKKDIKEYSGMRGRVSTIPLHRVVPRFISDRGLELRRSAHSSSAYTANQQNISQKSTPQSTRISFESCVPEKTNTTASLWPNPKRSPLAGLALLEMEHSSKADQLNKHKTVDHTFSPDLKSINRPDKSKRRATDKQPIPRDLRQETLTSEHEDTASSGSWNSDGRGWIKKK</sequence>
<keyword evidence="14" id="KW-0966">Cell projection</keyword>
<proteinExistence type="inferred from homology"/>
<keyword evidence="13" id="KW-0206">Cytoskeleton</keyword>
<comment type="cofactor">
    <cofactor evidence="1">
        <name>Zn(2+)</name>
        <dbReference type="ChEBI" id="CHEBI:29105"/>
    </cofactor>
</comment>
<evidence type="ECO:0000256" key="4">
    <source>
        <dbReference type="ARBA" id="ARBA00004514"/>
    </source>
</evidence>
<dbReference type="InterPro" id="IPR040626">
    <property type="entry name" value="Pepdidase_M14_N"/>
</dbReference>
<evidence type="ECO:0000256" key="2">
    <source>
        <dbReference type="ARBA" id="ARBA00004114"/>
    </source>
</evidence>
<feature type="active site" description="Proton donor/acceptor" evidence="19">
    <location>
        <position position="568"/>
    </location>
</feature>
<feature type="region of interest" description="Disordered" evidence="20">
    <location>
        <begin position="824"/>
        <end position="848"/>
    </location>
</feature>
<keyword evidence="12" id="KW-0482">Metalloprotease</keyword>
<dbReference type="InterPro" id="IPR000834">
    <property type="entry name" value="Peptidase_M14"/>
</dbReference>
<dbReference type="GO" id="GO:0005814">
    <property type="term" value="C:centriole"/>
    <property type="evidence" value="ECO:0007669"/>
    <property type="project" value="UniProtKB-SubCell"/>
</dbReference>
<feature type="region of interest" description="Disordered" evidence="20">
    <location>
        <begin position="886"/>
        <end position="956"/>
    </location>
</feature>
<comment type="subcellular location">
    <subcellularLocation>
        <location evidence="3">Cytoplasm</location>
        <location evidence="3">Cytoskeleton</location>
        <location evidence="3">Cilium basal body</location>
    </subcellularLocation>
    <subcellularLocation>
        <location evidence="2">Cytoplasm</location>
        <location evidence="2">Cytoskeleton</location>
        <location evidence="2">Microtubule organizing center</location>
        <location evidence="2">Centrosome</location>
        <location evidence="2">Centriole</location>
    </subcellularLocation>
    <subcellularLocation>
        <location evidence="4">Cytoplasm</location>
        <location evidence="4">Cytosol</location>
    </subcellularLocation>
</comment>
<protein>
    <recommendedName>
        <fullName evidence="16">Cytosolic carboxypeptidase 2</fullName>
    </recommendedName>
    <alternativeName>
        <fullName evidence="18">ATP/GTP-binding protein-like 2</fullName>
    </alternativeName>
    <alternativeName>
        <fullName evidence="17">Protein deglutamylase CCP2</fullName>
    </alternativeName>
</protein>
<dbReference type="InterPro" id="IPR050821">
    <property type="entry name" value="Cytosolic_carboxypeptidase"/>
</dbReference>
<gene>
    <name evidence="22" type="ORF">HF521_001324</name>
</gene>
<evidence type="ECO:0000256" key="13">
    <source>
        <dbReference type="ARBA" id="ARBA00023212"/>
    </source>
</evidence>
<dbReference type="GO" id="GO:0006508">
    <property type="term" value="P:proteolysis"/>
    <property type="evidence" value="ECO:0007669"/>
    <property type="project" value="UniProtKB-KW"/>
</dbReference>
<feature type="compositionally biased region" description="Basic and acidic residues" evidence="20">
    <location>
        <begin position="886"/>
        <end position="897"/>
    </location>
</feature>
<keyword evidence="11" id="KW-0862">Zinc</keyword>
<evidence type="ECO:0000256" key="8">
    <source>
        <dbReference type="ARBA" id="ARBA00022670"/>
    </source>
</evidence>
<evidence type="ECO:0000259" key="21">
    <source>
        <dbReference type="PROSITE" id="PS52035"/>
    </source>
</evidence>
<keyword evidence="23" id="KW-1185">Reference proteome</keyword>
<evidence type="ECO:0000256" key="10">
    <source>
        <dbReference type="ARBA" id="ARBA00022801"/>
    </source>
</evidence>
<dbReference type="FunFam" id="3.40.630.10:FF:000011">
    <property type="entry name" value="cytosolic carboxypeptidase 2 isoform X1"/>
    <property type="match status" value="1"/>
</dbReference>
<evidence type="ECO:0000256" key="1">
    <source>
        <dbReference type="ARBA" id="ARBA00001947"/>
    </source>
</evidence>
<dbReference type="PANTHER" id="PTHR12756">
    <property type="entry name" value="CYTOSOLIC CARBOXYPEPTIDASE"/>
    <property type="match status" value="1"/>
</dbReference>
<dbReference type="EMBL" id="JABFDY010000010">
    <property type="protein sequence ID" value="KAF7702041.1"/>
    <property type="molecule type" value="Genomic_DNA"/>
</dbReference>
<comment type="catalytic activity">
    <reaction evidence="15">
        <text>(L-glutamyl)(n+1)-gamma-L-glutamyl-L-glutamyl-[protein] + H2O = (L-glutamyl)(n)-gamma-L-glutamyl-L-glutamyl-[protein] + L-glutamate</text>
        <dbReference type="Rhea" id="RHEA:60004"/>
        <dbReference type="Rhea" id="RHEA-COMP:15519"/>
        <dbReference type="Rhea" id="RHEA-COMP:15675"/>
        <dbReference type="ChEBI" id="CHEBI:15377"/>
        <dbReference type="ChEBI" id="CHEBI:29985"/>
        <dbReference type="ChEBI" id="CHEBI:143623"/>
    </reaction>
    <physiologicalReaction direction="left-to-right" evidence="15">
        <dbReference type="Rhea" id="RHEA:60005"/>
    </physiologicalReaction>
</comment>
<keyword evidence="10" id="KW-0378">Hydrolase</keyword>
<feature type="compositionally biased region" description="Basic residues" evidence="20">
    <location>
        <begin position="671"/>
        <end position="684"/>
    </location>
</feature>
<keyword evidence="8" id="KW-0645">Protease</keyword>
<dbReference type="GO" id="GO:0005829">
    <property type="term" value="C:cytosol"/>
    <property type="evidence" value="ECO:0007669"/>
    <property type="project" value="UniProtKB-SubCell"/>
</dbReference>
<feature type="compositionally biased region" description="Low complexity" evidence="20">
    <location>
        <begin position="647"/>
        <end position="659"/>
    </location>
</feature>
<evidence type="ECO:0000256" key="6">
    <source>
        <dbReference type="ARBA" id="ARBA00022490"/>
    </source>
</evidence>
<dbReference type="Proteomes" id="UP000606274">
    <property type="component" value="Unassembled WGS sequence"/>
</dbReference>
<evidence type="ECO:0000256" key="15">
    <source>
        <dbReference type="ARBA" id="ARBA00029302"/>
    </source>
</evidence>
<keyword evidence="7" id="KW-0121">Carboxypeptidase</keyword>
<evidence type="ECO:0000256" key="3">
    <source>
        <dbReference type="ARBA" id="ARBA00004120"/>
    </source>
</evidence>
<evidence type="ECO:0000256" key="7">
    <source>
        <dbReference type="ARBA" id="ARBA00022645"/>
    </source>
</evidence>
<evidence type="ECO:0000313" key="22">
    <source>
        <dbReference type="EMBL" id="KAF7702041.1"/>
    </source>
</evidence>
<reference evidence="22" key="1">
    <citation type="submission" date="2020-08" db="EMBL/GenBank/DDBJ databases">
        <title>Chromosome-level assembly of Southern catfish (Silurus meridionalis) provides insights into visual adaptation to the nocturnal and benthic lifestyles.</title>
        <authorList>
            <person name="Zhang Y."/>
            <person name="Wang D."/>
            <person name="Peng Z."/>
        </authorList>
    </citation>
    <scope>NUCLEOTIDE SEQUENCE</scope>
    <source>
        <strain evidence="22">SWU-2019-XX</strain>
        <tissue evidence="22">Muscle</tissue>
    </source>
</reference>
<dbReference type="Gene3D" id="3.40.630.10">
    <property type="entry name" value="Zn peptidases"/>
    <property type="match status" value="1"/>
</dbReference>
<evidence type="ECO:0000256" key="19">
    <source>
        <dbReference type="PROSITE-ProRule" id="PRU01379"/>
    </source>
</evidence>
<evidence type="ECO:0000256" key="12">
    <source>
        <dbReference type="ARBA" id="ARBA00023049"/>
    </source>
</evidence>
<dbReference type="GO" id="GO:0004181">
    <property type="term" value="F:metallocarboxypeptidase activity"/>
    <property type="evidence" value="ECO:0007669"/>
    <property type="project" value="InterPro"/>
</dbReference>
<evidence type="ECO:0000256" key="14">
    <source>
        <dbReference type="ARBA" id="ARBA00023273"/>
    </source>
</evidence>